<dbReference type="Gene3D" id="3.90.76.10">
    <property type="entry name" value="Dipeptide-binding Protein, Domain 1"/>
    <property type="match status" value="1"/>
</dbReference>
<organism evidence="2 3">
    <name type="scientific">Mesotoga infera</name>
    <dbReference type="NCBI Taxonomy" id="1236046"/>
    <lineage>
        <taxon>Bacteria</taxon>
        <taxon>Thermotogati</taxon>
        <taxon>Thermotogota</taxon>
        <taxon>Thermotogae</taxon>
        <taxon>Kosmotogales</taxon>
        <taxon>Kosmotogaceae</taxon>
        <taxon>Mesotoga</taxon>
    </lineage>
</organism>
<accession>A0A101I6P4</accession>
<dbReference type="PANTHER" id="PTHR30290:SF82">
    <property type="entry name" value="ABC-TYPE DIPEPTIDE_OLIGOPEPTIDE TRANSPORT SYSTEM, PERIPLASMIC COMPONENT"/>
    <property type="match status" value="1"/>
</dbReference>
<comment type="caution">
    <text evidence="2">The sequence shown here is derived from an EMBL/GenBank/DDBJ whole genome shotgun (WGS) entry which is preliminary data.</text>
</comment>
<proteinExistence type="predicted"/>
<dbReference type="PATRIC" id="fig|1236046.5.peg.463"/>
<name>A0A101I6P4_9BACT</name>
<dbReference type="Gene3D" id="3.40.190.10">
    <property type="entry name" value="Periplasmic binding protein-like II"/>
    <property type="match status" value="1"/>
</dbReference>
<dbReference type="InterPro" id="IPR030678">
    <property type="entry name" value="Peptide/Ni-bd"/>
</dbReference>
<gene>
    <name evidence="2" type="ORF">XE02_0852</name>
</gene>
<dbReference type="SUPFAM" id="SSF53850">
    <property type="entry name" value="Periplasmic binding protein-like II"/>
    <property type="match status" value="1"/>
</dbReference>
<sequence length="558" mass="64458">MKKRFILLLLAIILVSSLAIGQVYDRKETLYAGGGLWSPPNNWNPFTPWAIMTGTNGLIYEYLFMFDPLSNEMIPWLAVDGGWIDGKTYELKLRDGVYWTDGEEFNAEDVKFTFDIARKYPGVHYSSMWNWMKEVEIVDRLTVRVHFTEPLYQQWSFQLYQLPMVPEHIWKNKTEAEILTGANEGPIGTGCYTAEGYGQDRMIYLRNENWWAIEQLGIKPTPKRIVYLTVSGNNVALGMIFKGELDISNFFLPGIPAVKSAYGIHTYFDGAPYMLSDNTAVLFLNNSRKPMDDVNFRKAVAWAINADDIVTRVFENQVIKSNPLGFLPIDAWMKYYDEKVVEQYGFKYDPSVSKKLLADAGYKDINGDGFVEAPDGSKIELSIIVPFGWTDWMESIKIIANNLNAVGINAKAEFPDYSRYQDELYGGNFDMAINNFNSNLSNTVWSYYYWLFWDIREQQTQGNYGKYNNPKAFELMEAFDRTPVDDYETGQKIMSELEELFLKEIPYVPLWFNGMWFQASTNVWTNWPSEHGPHYYPCTWNGKWQLGGIFMLTALEAK</sequence>
<evidence type="ECO:0000259" key="1">
    <source>
        <dbReference type="Pfam" id="PF00496"/>
    </source>
</evidence>
<dbReference type="CDD" id="cd08509">
    <property type="entry name" value="PBP2_TmCBP_oligosaccharides_like"/>
    <property type="match status" value="1"/>
</dbReference>
<dbReference type="PIRSF" id="PIRSF002741">
    <property type="entry name" value="MppA"/>
    <property type="match status" value="1"/>
</dbReference>
<dbReference type="AlphaFoldDB" id="A0A101I6P4"/>
<dbReference type="Proteomes" id="UP000055014">
    <property type="component" value="Unassembled WGS sequence"/>
</dbReference>
<protein>
    <submittedName>
        <fullName evidence="2">ABC-type dipeptide transport system, periplasmic component</fullName>
    </submittedName>
</protein>
<dbReference type="GO" id="GO:1904680">
    <property type="term" value="F:peptide transmembrane transporter activity"/>
    <property type="evidence" value="ECO:0007669"/>
    <property type="project" value="TreeGrafter"/>
</dbReference>
<evidence type="ECO:0000313" key="2">
    <source>
        <dbReference type="EMBL" id="KUK89807.1"/>
    </source>
</evidence>
<feature type="domain" description="Solute-binding protein family 5" evidence="1">
    <location>
        <begin position="72"/>
        <end position="452"/>
    </location>
</feature>
<dbReference type="InterPro" id="IPR000914">
    <property type="entry name" value="SBP_5_dom"/>
</dbReference>
<dbReference type="EMBL" id="LGGW01000066">
    <property type="protein sequence ID" value="KUK89807.1"/>
    <property type="molecule type" value="Genomic_DNA"/>
</dbReference>
<evidence type="ECO:0000313" key="3">
    <source>
        <dbReference type="Proteomes" id="UP000055014"/>
    </source>
</evidence>
<dbReference type="GO" id="GO:0015833">
    <property type="term" value="P:peptide transport"/>
    <property type="evidence" value="ECO:0007669"/>
    <property type="project" value="TreeGrafter"/>
</dbReference>
<dbReference type="PANTHER" id="PTHR30290">
    <property type="entry name" value="PERIPLASMIC BINDING COMPONENT OF ABC TRANSPORTER"/>
    <property type="match status" value="1"/>
</dbReference>
<dbReference type="Pfam" id="PF00496">
    <property type="entry name" value="SBP_bac_5"/>
    <property type="match status" value="1"/>
</dbReference>
<dbReference type="GO" id="GO:0042597">
    <property type="term" value="C:periplasmic space"/>
    <property type="evidence" value="ECO:0007669"/>
    <property type="project" value="UniProtKB-ARBA"/>
</dbReference>
<dbReference type="GO" id="GO:0043190">
    <property type="term" value="C:ATP-binding cassette (ABC) transporter complex"/>
    <property type="evidence" value="ECO:0007669"/>
    <property type="project" value="InterPro"/>
</dbReference>
<reference evidence="3" key="1">
    <citation type="journal article" date="2015" name="MBio">
        <title>Genome-Resolved Metagenomic Analysis Reveals Roles for Candidate Phyla and Other Microbial Community Members in Biogeochemical Transformations in Oil Reservoirs.</title>
        <authorList>
            <person name="Hu P."/>
            <person name="Tom L."/>
            <person name="Singh A."/>
            <person name="Thomas B.C."/>
            <person name="Baker B.J."/>
            <person name="Piceno Y.M."/>
            <person name="Andersen G.L."/>
            <person name="Banfield J.F."/>
        </authorList>
    </citation>
    <scope>NUCLEOTIDE SEQUENCE [LARGE SCALE GENOMIC DNA]</scope>
</reference>
<dbReference type="InterPro" id="IPR039424">
    <property type="entry name" value="SBP_5"/>
</dbReference>
<dbReference type="Gene3D" id="3.10.105.10">
    <property type="entry name" value="Dipeptide-binding Protein, Domain 3"/>
    <property type="match status" value="1"/>
</dbReference>